<dbReference type="STRING" id="94130.A0A2Z6R5A8"/>
<proteinExistence type="predicted"/>
<sequence length="144" mass="17055">MFSFNKEFNNNNLDLKTNDDAFEDHQFKKVNENDKPEAKQKIKINIPVNTSGLLNNIKVNLYKALEKYYEIIEKEVLVITLLNLCKKKMKFVDENKKKFAKNSFDKVYELVKIDTNIQQESHKLKLKKRKLLKGYVYKESLFSG</sequence>
<comment type="caution">
    <text evidence="1">The sequence shown here is derived from an EMBL/GenBank/DDBJ whole genome shotgun (WGS) entry which is preliminary data.</text>
</comment>
<dbReference type="EMBL" id="BEXD01001080">
    <property type="protein sequence ID" value="GBB92151.1"/>
    <property type="molecule type" value="Genomic_DNA"/>
</dbReference>
<accession>A0A2Z6R5A8</accession>
<organism evidence="1 2">
    <name type="scientific">Rhizophagus clarus</name>
    <dbReference type="NCBI Taxonomy" id="94130"/>
    <lineage>
        <taxon>Eukaryota</taxon>
        <taxon>Fungi</taxon>
        <taxon>Fungi incertae sedis</taxon>
        <taxon>Mucoromycota</taxon>
        <taxon>Glomeromycotina</taxon>
        <taxon>Glomeromycetes</taxon>
        <taxon>Glomerales</taxon>
        <taxon>Glomeraceae</taxon>
        <taxon>Rhizophagus</taxon>
    </lineage>
</organism>
<gene>
    <name evidence="1" type="ORF">RclHR1_19700009</name>
</gene>
<reference evidence="1 2" key="1">
    <citation type="submission" date="2017-11" db="EMBL/GenBank/DDBJ databases">
        <title>The genome of Rhizophagus clarus HR1 reveals common genetic basis of auxotrophy among arbuscular mycorrhizal fungi.</title>
        <authorList>
            <person name="Kobayashi Y."/>
        </authorList>
    </citation>
    <scope>NUCLEOTIDE SEQUENCE [LARGE SCALE GENOMIC DNA]</scope>
    <source>
        <strain evidence="1 2">HR1</strain>
    </source>
</reference>
<dbReference type="AlphaFoldDB" id="A0A2Z6R5A8"/>
<name>A0A2Z6R5A8_9GLOM</name>
<keyword evidence="2" id="KW-1185">Reference proteome</keyword>
<dbReference type="Proteomes" id="UP000247702">
    <property type="component" value="Unassembled WGS sequence"/>
</dbReference>
<evidence type="ECO:0000313" key="2">
    <source>
        <dbReference type="Proteomes" id="UP000247702"/>
    </source>
</evidence>
<evidence type="ECO:0000313" key="1">
    <source>
        <dbReference type="EMBL" id="GBB92151.1"/>
    </source>
</evidence>
<protein>
    <submittedName>
        <fullName evidence="1">Uncharacterized protein</fullName>
    </submittedName>
</protein>